<dbReference type="EMBL" id="BART01016688">
    <property type="protein sequence ID" value="GAG84945.1"/>
    <property type="molecule type" value="Genomic_DNA"/>
</dbReference>
<accession>X1AQC1</accession>
<sequence>MPALQRVKEQAGSVGCQSNLRQMGLVVSMYTEDFDGTFHQESPGGPQYSWVFAMRPYYSHEPEIRNCPLVHRFYSDTAGRGGPRIGWGVYGKDGYTTPSWAAEGDYGSYGWNWWLCDENREDKHWRNINTIPGNRNEIPVFVDALWVDALPRPTDQPPSGYFTFIDRSMGSFCIDRHNGFVNGVFVDFSVRSIGLKELWELRWYRGWSADRRAAGTPVWPDWMKNFKDYAPVFISPL</sequence>
<organism evidence="1">
    <name type="scientific">marine sediment metagenome</name>
    <dbReference type="NCBI Taxonomy" id="412755"/>
    <lineage>
        <taxon>unclassified sequences</taxon>
        <taxon>metagenomes</taxon>
        <taxon>ecological metagenomes</taxon>
    </lineage>
</organism>
<gene>
    <name evidence="1" type="ORF">S01H4_32023</name>
</gene>
<dbReference type="AlphaFoldDB" id="X1AQC1"/>
<reference evidence="1" key="1">
    <citation type="journal article" date="2014" name="Front. Microbiol.">
        <title>High frequency of phylogenetically diverse reductive dehalogenase-homologous genes in deep subseafloor sedimentary metagenomes.</title>
        <authorList>
            <person name="Kawai M."/>
            <person name="Futagami T."/>
            <person name="Toyoda A."/>
            <person name="Takaki Y."/>
            <person name="Nishi S."/>
            <person name="Hori S."/>
            <person name="Arai W."/>
            <person name="Tsubouchi T."/>
            <person name="Morono Y."/>
            <person name="Uchiyama I."/>
            <person name="Ito T."/>
            <person name="Fujiyama A."/>
            <person name="Inagaki F."/>
            <person name="Takami H."/>
        </authorList>
    </citation>
    <scope>NUCLEOTIDE SEQUENCE</scope>
    <source>
        <strain evidence="1">Expedition CK06-06</strain>
    </source>
</reference>
<name>X1AQC1_9ZZZZ</name>
<protein>
    <recommendedName>
        <fullName evidence="2">DUF1559 domain-containing protein</fullName>
    </recommendedName>
</protein>
<evidence type="ECO:0008006" key="2">
    <source>
        <dbReference type="Google" id="ProtNLM"/>
    </source>
</evidence>
<proteinExistence type="predicted"/>
<evidence type="ECO:0000313" key="1">
    <source>
        <dbReference type="EMBL" id="GAG84945.1"/>
    </source>
</evidence>
<comment type="caution">
    <text evidence="1">The sequence shown here is derived from an EMBL/GenBank/DDBJ whole genome shotgun (WGS) entry which is preliminary data.</text>
</comment>